<proteinExistence type="inferred from homology"/>
<dbReference type="InterPro" id="IPR008217">
    <property type="entry name" value="Ccc1_fam"/>
</dbReference>
<comment type="similarity">
    <text evidence="2">Belongs to the CCC1 family.</text>
</comment>
<dbReference type="Pfam" id="PF01988">
    <property type="entry name" value="VIT1"/>
    <property type="match status" value="1"/>
</dbReference>
<evidence type="ECO:0008006" key="9">
    <source>
        <dbReference type="Google" id="ProtNLM"/>
    </source>
</evidence>
<reference evidence="7 8" key="1">
    <citation type="journal article" date="2014" name="Genome Biol. Evol.">
        <title>The secreted proteins of Achlya hypogyna and Thraustotheca clavata identify the ancestral oomycete secretome and reveal gene acquisitions by horizontal gene transfer.</title>
        <authorList>
            <person name="Misner I."/>
            <person name="Blouin N."/>
            <person name="Leonard G."/>
            <person name="Richards T.A."/>
            <person name="Lane C.E."/>
        </authorList>
    </citation>
    <scope>NUCLEOTIDE SEQUENCE [LARGE SCALE GENOMIC DNA]</scope>
    <source>
        <strain evidence="7 8">ATCC 34112</strain>
    </source>
</reference>
<evidence type="ECO:0000256" key="6">
    <source>
        <dbReference type="SAM" id="Phobius"/>
    </source>
</evidence>
<evidence type="ECO:0000256" key="1">
    <source>
        <dbReference type="ARBA" id="ARBA00004127"/>
    </source>
</evidence>
<dbReference type="AlphaFoldDB" id="A0A1V9Y8H5"/>
<keyword evidence="4 6" id="KW-1133">Transmembrane helix</keyword>
<dbReference type="GO" id="GO:0030026">
    <property type="term" value="P:intracellular manganese ion homeostasis"/>
    <property type="evidence" value="ECO:0007669"/>
    <property type="project" value="InterPro"/>
</dbReference>
<organism evidence="7 8">
    <name type="scientific">Thraustotheca clavata</name>
    <dbReference type="NCBI Taxonomy" id="74557"/>
    <lineage>
        <taxon>Eukaryota</taxon>
        <taxon>Sar</taxon>
        <taxon>Stramenopiles</taxon>
        <taxon>Oomycota</taxon>
        <taxon>Saprolegniomycetes</taxon>
        <taxon>Saprolegniales</taxon>
        <taxon>Achlyaceae</taxon>
        <taxon>Thraustotheca</taxon>
    </lineage>
</organism>
<evidence type="ECO:0000256" key="5">
    <source>
        <dbReference type="ARBA" id="ARBA00023136"/>
    </source>
</evidence>
<keyword evidence="5 6" id="KW-0472">Membrane</keyword>
<dbReference type="Proteomes" id="UP000243217">
    <property type="component" value="Unassembled WGS sequence"/>
</dbReference>
<name>A0A1V9Y8H5_9STRA</name>
<dbReference type="STRING" id="74557.A0A1V9Y8H5"/>
<dbReference type="GO" id="GO:0005384">
    <property type="term" value="F:manganese ion transmembrane transporter activity"/>
    <property type="evidence" value="ECO:0007669"/>
    <property type="project" value="InterPro"/>
</dbReference>
<evidence type="ECO:0000313" key="8">
    <source>
        <dbReference type="Proteomes" id="UP000243217"/>
    </source>
</evidence>
<sequence>MKLRSTNANPHLTTPQIKKVDLARDLAAARNAYKRQDVNASRAAHTNCVCERPGDKVINEPGHSVNSMKNSLLKIGTESGVTSIGCNLLFVSVLAGNDAEYAFLGREMTRMAIGMAIALAIFTGVLSYRRTEEERFEYERERRREMWELDNFPEGEKEEMVQLYTAKGMSTKDATAVIDLMSKYENFFVDIMMIEELSLLPPNHAISPHLVGLTTCTGGLIMGLLPLAVFHLCLCTLIYSPLNRLSLWWTGTIAVSIFGALLRVFTYTGSDHTKTYSLGRLQIHLPYFIETFLGTFVGMTAAAFVATFISHSL</sequence>
<comment type="caution">
    <text evidence="7">The sequence shown here is derived from an EMBL/GenBank/DDBJ whole genome shotgun (WGS) entry which is preliminary data.</text>
</comment>
<protein>
    <recommendedName>
        <fullName evidence="9">Transmembrane protein</fullName>
    </recommendedName>
</protein>
<dbReference type="GO" id="GO:0012505">
    <property type="term" value="C:endomembrane system"/>
    <property type="evidence" value="ECO:0007669"/>
    <property type="project" value="UniProtKB-SubCell"/>
</dbReference>
<feature type="transmembrane region" description="Helical" evidence="6">
    <location>
        <begin position="287"/>
        <end position="309"/>
    </location>
</feature>
<dbReference type="OrthoDB" id="73465at2759"/>
<feature type="transmembrane region" description="Helical" evidence="6">
    <location>
        <begin position="108"/>
        <end position="128"/>
    </location>
</feature>
<keyword evidence="3 6" id="KW-0812">Transmembrane</keyword>
<feature type="transmembrane region" description="Helical" evidence="6">
    <location>
        <begin position="245"/>
        <end position="266"/>
    </location>
</feature>
<evidence type="ECO:0000256" key="4">
    <source>
        <dbReference type="ARBA" id="ARBA00022989"/>
    </source>
</evidence>
<evidence type="ECO:0000256" key="3">
    <source>
        <dbReference type="ARBA" id="ARBA00022692"/>
    </source>
</evidence>
<comment type="subcellular location">
    <subcellularLocation>
        <location evidence="1">Endomembrane system</location>
        <topology evidence="1">Multi-pass membrane protein</topology>
    </subcellularLocation>
</comment>
<evidence type="ECO:0000256" key="2">
    <source>
        <dbReference type="ARBA" id="ARBA00007049"/>
    </source>
</evidence>
<gene>
    <name evidence="7" type="ORF">THRCLA_11188</name>
</gene>
<keyword evidence="8" id="KW-1185">Reference proteome</keyword>
<dbReference type="EMBL" id="JNBS01004849">
    <property type="protein sequence ID" value="OQR82030.1"/>
    <property type="molecule type" value="Genomic_DNA"/>
</dbReference>
<evidence type="ECO:0000313" key="7">
    <source>
        <dbReference type="EMBL" id="OQR82030.1"/>
    </source>
</evidence>
<feature type="transmembrane region" description="Helical" evidence="6">
    <location>
        <begin position="210"/>
        <end position="239"/>
    </location>
</feature>
<accession>A0A1V9Y8H5</accession>